<dbReference type="PATRIC" id="fig|1302.21.peg.1757"/>
<protein>
    <recommendedName>
        <fullName evidence="5">DUF5082 domain-containing protein</fullName>
    </recommendedName>
</protein>
<evidence type="ECO:0000256" key="2">
    <source>
        <dbReference type="SAM" id="MobiDB-lite"/>
    </source>
</evidence>
<dbReference type="Proteomes" id="UP000070096">
    <property type="component" value="Unassembled WGS sequence"/>
</dbReference>
<feature type="compositionally biased region" description="Basic and acidic residues" evidence="2">
    <location>
        <begin position="1"/>
        <end position="11"/>
    </location>
</feature>
<reference evidence="3 4" key="1">
    <citation type="submission" date="2016-01" db="EMBL/GenBank/DDBJ databases">
        <title>Highly variable Streptococcus oralis are common among viridans streptococci isolated from primates.</title>
        <authorList>
            <person name="Denapaite D."/>
            <person name="Rieger M."/>
            <person name="Koendgen S."/>
            <person name="Brueckner R."/>
            <person name="Ochigava I."/>
            <person name="Kappeler P."/>
            <person name="Maetz-Rensing K."/>
            <person name="Leendertz F."/>
            <person name="Hakenbeck R."/>
        </authorList>
    </citation>
    <scope>NUCLEOTIDE SEQUENCE [LARGE SCALE GENOMIC DNA]</scope>
    <source>
        <strain evidence="3 4">DD07</strain>
    </source>
</reference>
<feature type="region of interest" description="Disordered" evidence="2">
    <location>
        <begin position="1"/>
        <end position="30"/>
    </location>
</feature>
<organism evidence="3 4">
    <name type="scientific">Streptococcus gordonii</name>
    <dbReference type="NCBI Taxonomy" id="1302"/>
    <lineage>
        <taxon>Bacteria</taxon>
        <taxon>Bacillati</taxon>
        <taxon>Bacillota</taxon>
        <taxon>Bacilli</taxon>
        <taxon>Lactobacillales</taxon>
        <taxon>Streptococcaceae</taxon>
        <taxon>Streptococcus</taxon>
    </lineage>
</organism>
<dbReference type="EMBL" id="LQRC01000218">
    <property type="protein sequence ID" value="KXT70284.1"/>
    <property type="molecule type" value="Genomic_DNA"/>
</dbReference>
<sequence length="139" mass="15723">MANDKKARNDYNRAQGQKYQSIAEAHDAKRAANDEKIRRLKAAKKKLEAALQDYNTFKDDVEKIESEISESDFKGDIRDNFKKEVDEVVLDINSDINKHQGNLSSLSGKIASLEAENGNLIEWAKNAWDMAASFFQSLV</sequence>
<comment type="caution">
    <text evidence="3">The sequence shown here is derived from an EMBL/GenBank/DDBJ whole genome shotgun (WGS) entry which is preliminary data.</text>
</comment>
<dbReference type="AlphaFoldDB" id="A0A139N3D3"/>
<name>A0A139N3D3_STRGN</name>
<evidence type="ECO:0008006" key="5">
    <source>
        <dbReference type="Google" id="ProtNLM"/>
    </source>
</evidence>
<gene>
    <name evidence="3" type="ORF">SGODD07_01580</name>
</gene>
<accession>A0A139N3D3</accession>
<evidence type="ECO:0000313" key="4">
    <source>
        <dbReference type="Proteomes" id="UP000070096"/>
    </source>
</evidence>
<evidence type="ECO:0000313" key="3">
    <source>
        <dbReference type="EMBL" id="KXT70284.1"/>
    </source>
</evidence>
<evidence type="ECO:0000256" key="1">
    <source>
        <dbReference type="SAM" id="Coils"/>
    </source>
</evidence>
<proteinExistence type="predicted"/>
<keyword evidence="1" id="KW-0175">Coiled coil</keyword>
<feature type="coiled-coil region" evidence="1">
    <location>
        <begin position="30"/>
        <end position="67"/>
    </location>
</feature>